<protein>
    <submittedName>
        <fullName evidence="6">Patatin-like phospholipase RssA</fullName>
    </submittedName>
</protein>
<comment type="caution">
    <text evidence="6">The sequence shown here is derived from an EMBL/GenBank/DDBJ whole genome shotgun (WGS) entry which is preliminary data.</text>
</comment>
<dbReference type="InterPro" id="IPR016035">
    <property type="entry name" value="Acyl_Trfase/lysoPLipase"/>
</dbReference>
<gene>
    <name evidence="6" type="primary">rssA</name>
    <name evidence="6" type="ORF">KME65_17950</name>
</gene>
<keyword evidence="2 4" id="KW-0442">Lipid degradation</keyword>
<sequence>MVQGGNKVEIKVGLALGSGAARGWSHIGIINGLSELGIEPDIVSGSSIGALVGAAYAADKLELLQNWTCSLSWKEIIRFLDPSLLGGGLIQGDRLTDFISRYVKDLDFEGLRRQLGVVATDLETGREIWFRQGPVMEAVRASISLPGLFTPLQHQGRWLVDGGLANPVPVSLCRAMGADIVIAVNLNGDILGKHLRNGTGSRHKADDDAGGELENDLWGRITGQLMSGLSARKQELKTRLLGESRSVPGLYEVLASSINIMQDRITRSRMAGDPPEVILTPRLSKLGLMEFDEAEMAIEEGSREVKRMRPALDRLFDR</sequence>
<dbReference type="Pfam" id="PF01734">
    <property type="entry name" value="Patatin"/>
    <property type="match status" value="1"/>
</dbReference>
<organism evidence="6 7">
    <name type="scientific">Candidatus Thiodiazotropha taylori</name>
    <dbReference type="NCBI Taxonomy" id="2792791"/>
    <lineage>
        <taxon>Bacteria</taxon>
        <taxon>Pseudomonadati</taxon>
        <taxon>Pseudomonadota</taxon>
        <taxon>Gammaproteobacteria</taxon>
        <taxon>Chromatiales</taxon>
        <taxon>Sedimenticolaceae</taxon>
        <taxon>Candidatus Thiodiazotropha</taxon>
    </lineage>
</organism>
<evidence type="ECO:0000256" key="3">
    <source>
        <dbReference type="ARBA" id="ARBA00023098"/>
    </source>
</evidence>
<proteinExistence type="predicted"/>
<feature type="short sequence motif" description="GXSXG" evidence="4">
    <location>
        <begin position="45"/>
        <end position="49"/>
    </location>
</feature>
<dbReference type="PROSITE" id="PS51635">
    <property type="entry name" value="PNPLA"/>
    <property type="match status" value="1"/>
</dbReference>
<dbReference type="GO" id="GO:0016042">
    <property type="term" value="P:lipid catabolic process"/>
    <property type="evidence" value="ECO:0007669"/>
    <property type="project" value="UniProtKB-UniRule"/>
</dbReference>
<keyword evidence="3 4" id="KW-0443">Lipid metabolism</keyword>
<dbReference type="InterPro" id="IPR050301">
    <property type="entry name" value="NTE"/>
</dbReference>
<accession>A0A944QW85</accession>
<feature type="domain" description="PNPLA" evidence="5">
    <location>
        <begin position="14"/>
        <end position="174"/>
    </location>
</feature>
<evidence type="ECO:0000313" key="6">
    <source>
        <dbReference type="EMBL" id="MBT2990845.1"/>
    </source>
</evidence>
<dbReference type="GO" id="GO:0016787">
    <property type="term" value="F:hydrolase activity"/>
    <property type="evidence" value="ECO:0007669"/>
    <property type="project" value="UniProtKB-UniRule"/>
</dbReference>
<dbReference type="PANTHER" id="PTHR14226:SF76">
    <property type="entry name" value="NTE FAMILY PROTEIN RSSA"/>
    <property type="match status" value="1"/>
</dbReference>
<dbReference type="SUPFAM" id="SSF52151">
    <property type="entry name" value="FabD/lysophospholipase-like"/>
    <property type="match status" value="1"/>
</dbReference>
<evidence type="ECO:0000256" key="4">
    <source>
        <dbReference type="PROSITE-ProRule" id="PRU01161"/>
    </source>
</evidence>
<dbReference type="Proteomes" id="UP000770889">
    <property type="component" value="Unassembled WGS sequence"/>
</dbReference>
<feature type="active site" description="Nucleophile" evidence="4">
    <location>
        <position position="47"/>
    </location>
</feature>
<dbReference type="PANTHER" id="PTHR14226">
    <property type="entry name" value="NEUROPATHY TARGET ESTERASE/SWISS CHEESE D.MELANOGASTER"/>
    <property type="match status" value="1"/>
</dbReference>
<dbReference type="Gene3D" id="3.40.1090.10">
    <property type="entry name" value="Cytosolic phospholipase A2 catalytic domain"/>
    <property type="match status" value="2"/>
</dbReference>
<evidence type="ECO:0000259" key="5">
    <source>
        <dbReference type="PROSITE" id="PS51635"/>
    </source>
</evidence>
<feature type="short sequence motif" description="DGA/G" evidence="4">
    <location>
        <begin position="161"/>
        <end position="163"/>
    </location>
</feature>
<feature type="active site" description="Proton acceptor" evidence="4">
    <location>
        <position position="161"/>
    </location>
</feature>
<name>A0A944QW85_9GAMM</name>
<reference evidence="6 7" key="1">
    <citation type="submission" date="2021-05" db="EMBL/GenBank/DDBJ databases">
        <title>Genetic and Functional Diversity in Clade A Lucinid endosymbionts from the Bahamas.</title>
        <authorList>
            <person name="Giani N.M."/>
            <person name="Engel A.S."/>
            <person name="Campbell B.J."/>
        </authorList>
    </citation>
    <scope>NUCLEOTIDE SEQUENCE [LARGE SCALE GENOMIC DNA]</scope>
    <source>
        <strain evidence="6">LUC16012Gg_MoonRockCtena</strain>
    </source>
</reference>
<dbReference type="EMBL" id="JAHHGM010000022">
    <property type="protein sequence ID" value="MBT2990845.1"/>
    <property type="molecule type" value="Genomic_DNA"/>
</dbReference>
<evidence type="ECO:0000256" key="1">
    <source>
        <dbReference type="ARBA" id="ARBA00022801"/>
    </source>
</evidence>
<dbReference type="NCBIfam" id="NF007623">
    <property type="entry name" value="PRK10279.1"/>
    <property type="match status" value="1"/>
</dbReference>
<dbReference type="InterPro" id="IPR002641">
    <property type="entry name" value="PNPLA_dom"/>
</dbReference>
<evidence type="ECO:0000313" key="7">
    <source>
        <dbReference type="Proteomes" id="UP000770889"/>
    </source>
</evidence>
<keyword evidence="1 4" id="KW-0378">Hydrolase</keyword>
<comment type="caution">
    <text evidence="4">Lacks conserved residue(s) required for the propagation of feature annotation.</text>
</comment>
<dbReference type="AlphaFoldDB" id="A0A944QW85"/>
<evidence type="ECO:0000256" key="2">
    <source>
        <dbReference type="ARBA" id="ARBA00022963"/>
    </source>
</evidence>